<dbReference type="EMBL" id="MVIM01000014">
    <property type="protein sequence ID" value="ORB62788.1"/>
    <property type="molecule type" value="Genomic_DNA"/>
</dbReference>
<comment type="caution">
    <text evidence="2">The sequence shown here is derived from an EMBL/GenBank/DDBJ whole genome shotgun (WGS) entry which is preliminary data.</text>
</comment>
<gene>
    <name evidence="2" type="ORF">BST47_22625</name>
</gene>
<evidence type="ECO:0000313" key="2">
    <source>
        <dbReference type="EMBL" id="ORB62788.1"/>
    </source>
</evidence>
<proteinExistence type="predicted"/>
<reference evidence="2 3" key="1">
    <citation type="submission" date="2017-02" db="EMBL/GenBank/DDBJ databases">
        <title>The new phylogeny of genus Mycobacterium.</title>
        <authorList>
            <person name="Tortoli E."/>
            <person name="Trovato A."/>
            <person name="Cirillo D.M."/>
        </authorList>
    </citation>
    <scope>NUCLEOTIDE SEQUENCE [LARGE SCALE GENOMIC DNA]</scope>
    <source>
        <strain evidence="2 3">DSM 44338</strain>
    </source>
</reference>
<keyword evidence="1" id="KW-1133">Transmembrane helix</keyword>
<dbReference type="RefSeq" id="WP_133056237.1">
    <property type="nucleotide sequence ID" value="NZ_MVIM01000014.1"/>
</dbReference>
<evidence type="ECO:0000256" key="1">
    <source>
        <dbReference type="SAM" id="Phobius"/>
    </source>
</evidence>
<protein>
    <submittedName>
        <fullName evidence="2">Uncharacterized protein</fullName>
    </submittedName>
</protein>
<feature type="transmembrane region" description="Helical" evidence="1">
    <location>
        <begin position="12"/>
        <end position="31"/>
    </location>
</feature>
<dbReference type="AlphaFoldDB" id="A0A1X0JIT8"/>
<sequence>MRYGDAPIAARRNTVVAVFFAFVVLISATGWKLTEHEHPAHHGPHALASSMSTDFPAVVEHPHVQDGSVTVTPDTIAEAALPRTVTLLAAIGLVAVIGAAFSSWATRVSAVVRGPPRRGGSVAGQQLLLRLCIARR</sequence>
<dbReference type="OrthoDB" id="4638706at2"/>
<feature type="transmembrane region" description="Helical" evidence="1">
    <location>
        <begin position="87"/>
        <end position="108"/>
    </location>
</feature>
<dbReference type="STRING" id="75922.BST47_22625"/>
<dbReference type="Proteomes" id="UP000192411">
    <property type="component" value="Unassembled WGS sequence"/>
</dbReference>
<name>A0A1X0JIT8_9MYCO</name>
<evidence type="ECO:0000313" key="3">
    <source>
        <dbReference type="Proteomes" id="UP000192411"/>
    </source>
</evidence>
<organism evidence="2 3">
    <name type="scientific">Mycolicibacterium tusciae</name>
    <dbReference type="NCBI Taxonomy" id="75922"/>
    <lineage>
        <taxon>Bacteria</taxon>
        <taxon>Bacillati</taxon>
        <taxon>Actinomycetota</taxon>
        <taxon>Actinomycetes</taxon>
        <taxon>Mycobacteriales</taxon>
        <taxon>Mycobacteriaceae</taxon>
        <taxon>Mycolicibacterium</taxon>
    </lineage>
</organism>
<accession>A0A1X0JIT8</accession>
<keyword evidence="1" id="KW-0812">Transmembrane</keyword>
<dbReference type="InterPro" id="IPR058714">
    <property type="entry name" value="LpqS"/>
</dbReference>
<dbReference type="Pfam" id="PF26327">
    <property type="entry name" value="LpqS"/>
    <property type="match status" value="1"/>
</dbReference>
<keyword evidence="3" id="KW-1185">Reference proteome</keyword>
<keyword evidence="1" id="KW-0472">Membrane</keyword>